<keyword evidence="3" id="KW-1185">Reference proteome</keyword>
<protein>
    <recommendedName>
        <fullName evidence="1">Reverse transcriptase domain-containing protein</fullName>
    </recommendedName>
</protein>
<dbReference type="PANTHER" id="PTHR47027:SF26">
    <property type="entry name" value="REVERSE TRANSCRIPTASE DOMAIN-CONTAINING PROTEIN"/>
    <property type="match status" value="1"/>
</dbReference>
<evidence type="ECO:0000259" key="1">
    <source>
        <dbReference type="PROSITE" id="PS50878"/>
    </source>
</evidence>
<feature type="domain" description="Reverse transcriptase" evidence="1">
    <location>
        <begin position="146"/>
        <end position="442"/>
    </location>
</feature>
<dbReference type="SUPFAM" id="SSF56672">
    <property type="entry name" value="DNA/RNA polymerases"/>
    <property type="match status" value="1"/>
</dbReference>
<dbReference type="OrthoDB" id="425014at2759"/>
<dbReference type="RefSeq" id="XP_038069811.1">
    <property type="nucleotide sequence ID" value="XM_038213883.1"/>
</dbReference>
<accession>A0A914B2T7</accession>
<dbReference type="AlphaFoldDB" id="A0A914B2T7"/>
<dbReference type="Pfam" id="PF00078">
    <property type="entry name" value="RVT_1"/>
    <property type="match status" value="1"/>
</dbReference>
<dbReference type="Proteomes" id="UP000887568">
    <property type="component" value="Unplaced"/>
</dbReference>
<dbReference type="CDD" id="cd01650">
    <property type="entry name" value="RT_nLTR_like"/>
    <property type="match status" value="1"/>
</dbReference>
<dbReference type="GeneID" id="119739049"/>
<reference evidence="2" key="1">
    <citation type="submission" date="2022-11" db="UniProtKB">
        <authorList>
            <consortium name="EnsemblMetazoa"/>
        </authorList>
    </citation>
    <scope>IDENTIFICATION</scope>
</reference>
<dbReference type="InterPro" id="IPR043502">
    <property type="entry name" value="DNA/RNA_pol_sf"/>
</dbReference>
<proteinExistence type="predicted"/>
<organism evidence="2 3">
    <name type="scientific">Patiria miniata</name>
    <name type="common">Bat star</name>
    <name type="synonym">Asterina miniata</name>
    <dbReference type="NCBI Taxonomy" id="46514"/>
    <lineage>
        <taxon>Eukaryota</taxon>
        <taxon>Metazoa</taxon>
        <taxon>Echinodermata</taxon>
        <taxon>Eleutherozoa</taxon>
        <taxon>Asterozoa</taxon>
        <taxon>Asteroidea</taxon>
        <taxon>Valvatacea</taxon>
        <taxon>Valvatida</taxon>
        <taxon>Asterinidae</taxon>
        <taxon>Patiria</taxon>
    </lineage>
</organism>
<dbReference type="PROSITE" id="PS50878">
    <property type="entry name" value="RT_POL"/>
    <property type="match status" value="1"/>
</dbReference>
<evidence type="ECO:0000313" key="3">
    <source>
        <dbReference type="Proteomes" id="UP000887568"/>
    </source>
</evidence>
<dbReference type="InterPro" id="IPR000477">
    <property type="entry name" value="RT_dom"/>
</dbReference>
<evidence type="ECO:0000313" key="2">
    <source>
        <dbReference type="EnsemblMetazoa" id="XP_038069811.1"/>
    </source>
</evidence>
<sequence length="575" mass="63885">MRQMKESWWSRTSQDLQAAAGRKEMKSFFSGLKAVCGPCKASGMTPIRSKDNTTLLTDKAAILERWASHFNSVLCHQSNIDSTAIGALPQIPIQEELSDAPRSNGIDKAVWQMSCGKAPGAEGITAEIFKQGGHHLTQHLEYLFGAIWEQETVPQDFRDATFVHLYKRKGDCACCDNHRGISLLSVAEKIQARVLLNRLNHHVTQQHILPESQCGFRAGSGTVDMIFSVRQLQEKCREQNRDLYLVSADLIKAFDSINCEGLWKILGKVGCTTKFFNIICSFHEGMMTHVLDGGEGLSPFAVTNGTEQGCVLAPVLFGIVFAAMLHVAFAGCDRGVTIVSRCDGGIFNLRRLQARTKVTESTLSNFLFADDCALAAHSLEDIQHITDRVAVASQRFGLTISLKKTEVLLQPKPGALYVQPSVTVDGSPLKAVDSFCYLGSVVFQNAMINDEVNARIAKASAAFGNMQGRLWSDHGVRLSTEIAVDRAVVLTTLLYGCESWTPYRRHINQLDQFHMHYLRRIANIKWQDKVPNTDVLKRCNTTGIEALIMTARFRWLVIFRGWTIPESQKLSSMAN</sequence>
<dbReference type="EnsemblMetazoa" id="XM_038213883.1">
    <property type="protein sequence ID" value="XP_038069811.1"/>
    <property type="gene ID" value="LOC119739049"/>
</dbReference>
<dbReference type="OMA" id="DSINCEG"/>
<name>A0A914B2T7_PATMI</name>
<dbReference type="PANTHER" id="PTHR47027">
    <property type="entry name" value="REVERSE TRANSCRIPTASE DOMAIN-CONTAINING PROTEIN"/>
    <property type="match status" value="1"/>
</dbReference>